<name>A0ABZ3FMW8_9ACTN</name>
<evidence type="ECO:0000313" key="2">
    <source>
        <dbReference type="Proteomes" id="UP001442841"/>
    </source>
</evidence>
<protein>
    <recommendedName>
        <fullName evidence="3">Methionine synthase</fullName>
    </recommendedName>
</protein>
<reference evidence="1 2" key="1">
    <citation type="submission" date="2024-04" db="EMBL/GenBank/DDBJ databases">
        <title>Isolation of an actinomycete strain from pig manure.</title>
        <authorList>
            <person name="Gong T."/>
            <person name="Yu Z."/>
            <person name="An M."/>
            <person name="Wei C."/>
            <person name="Yang W."/>
            <person name="Liu L."/>
        </authorList>
    </citation>
    <scope>NUCLEOTIDE SEQUENCE [LARGE SCALE GENOMIC DNA]</scope>
    <source>
        <strain evidence="1 2">ZF39</strain>
    </source>
</reference>
<accession>A0ABZ3FMW8</accession>
<dbReference type="EMBL" id="CP154795">
    <property type="protein sequence ID" value="XAN07388.1"/>
    <property type="molecule type" value="Genomic_DNA"/>
</dbReference>
<dbReference type="SUPFAM" id="SSF51726">
    <property type="entry name" value="UROD/MetE-like"/>
    <property type="match status" value="1"/>
</dbReference>
<dbReference type="RefSeq" id="WP_425308845.1">
    <property type="nucleotide sequence ID" value="NZ_CP154795.1"/>
</dbReference>
<gene>
    <name evidence="1" type="ORF">AADG42_08815</name>
</gene>
<keyword evidence="2" id="KW-1185">Reference proteome</keyword>
<proteinExistence type="predicted"/>
<sequence>MKVRVTGLGSWPGDDLAPVVRMTLGELPDLPYLPELPARGVGSQMIGRTGAILTDLGMDLQPNGWRLTDAPGIDHRRAQARFREDLDILEEQAQGYAGPLKLAFAGPWTMAAMIERSRGDRVLADHGARRELGQALGEGIGRTLAEVRRRLPEVEPVLQLDEPLLPSVGAGKVPTASGFSRFRSVDVPELSGALSGILAVADSAYPGVRSALHCCAPGIDPDLVFGAGIGALSVPAEHLTGALLDRIGPAVESGRGLWLGVAPTDVPDVTTRPDHLAAAALRLLQPLELGAAWSDRLVLTPACGLAGWSTRPALQLLRHLGEAADIVGEQLER</sequence>
<evidence type="ECO:0000313" key="1">
    <source>
        <dbReference type="EMBL" id="XAN07388.1"/>
    </source>
</evidence>
<dbReference type="Proteomes" id="UP001442841">
    <property type="component" value="Chromosome"/>
</dbReference>
<organism evidence="1 2">
    <name type="scientific">Ammonicoccus fulvus</name>
    <dbReference type="NCBI Taxonomy" id="3138240"/>
    <lineage>
        <taxon>Bacteria</taxon>
        <taxon>Bacillati</taxon>
        <taxon>Actinomycetota</taxon>
        <taxon>Actinomycetes</taxon>
        <taxon>Propionibacteriales</taxon>
        <taxon>Propionibacteriaceae</taxon>
        <taxon>Ammonicoccus</taxon>
    </lineage>
</organism>
<dbReference type="InterPro" id="IPR038071">
    <property type="entry name" value="UROD/MetE-like_sf"/>
</dbReference>
<dbReference type="Gene3D" id="3.20.20.210">
    <property type="match status" value="1"/>
</dbReference>
<evidence type="ECO:0008006" key="3">
    <source>
        <dbReference type="Google" id="ProtNLM"/>
    </source>
</evidence>